<dbReference type="InterPro" id="IPR006680">
    <property type="entry name" value="Amidohydro-rel"/>
</dbReference>
<dbReference type="EMBL" id="PYLP01000033">
    <property type="protein sequence ID" value="PST35502.1"/>
    <property type="molecule type" value="Genomic_DNA"/>
</dbReference>
<protein>
    <recommendedName>
        <fullName evidence="2">Amidohydrolase-related domain-containing protein</fullName>
    </recommendedName>
</protein>
<dbReference type="PANTHER" id="PTHR21240">
    <property type="entry name" value="2-AMINO-3-CARBOXYLMUCONATE-6-SEMIALDEHYDE DECARBOXYLASE"/>
    <property type="match status" value="1"/>
</dbReference>
<evidence type="ECO:0000313" key="3">
    <source>
        <dbReference type="EMBL" id="PST35502.1"/>
    </source>
</evidence>
<organism evidence="3 4">
    <name type="scientific">Faecalibacillus faecis</name>
    <dbReference type="NCBI Taxonomy" id="1982628"/>
    <lineage>
        <taxon>Bacteria</taxon>
        <taxon>Bacillati</taxon>
        <taxon>Bacillota</taxon>
        <taxon>Erysipelotrichia</taxon>
        <taxon>Erysipelotrichales</taxon>
        <taxon>Coprobacillaceae</taxon>
        <taxon>Faecalibacillus</taxon>
    </lineage>
</organism>
<dbReference type="Pfam" id="PF04909">
    <property type="entry name" value="Amidohydro_2"/>
    <property type="match status" value="1"/>
</dbReference>
<reference evidence="4" key="1">
    <citation type="submission" date="2018-03" db="EMBL/GenBank/DDBJ databases">
        <title>Lachnoclostridium SNUG30370 gen.nov., sp.nov., isolated from human faeces.</title>
        <authorList>
            <person name="Seo B."/>
            <person name="Jeon K."/>
            <person name="Ko G."/>
        </authorList>
    </citation>
    <scope>NUCLEOTIDE SEQUENCE [LARGE SCALE GENOMIC DNA]</scope>
    <source>
        <strain evidence="4">SNUG30370</strain>
    </source>
</reference>
<comment type="caution">
    <text evidence="3">The sequence shown here is derived from an EMBL/GenBank/DDBJ whole genome shotgun (WGS) entry which is preliminary data.</text>
</comment>
<dbReference type="InterPro" id="IPR032466">
    <property type="entry name" value="Metal_Hydrolase"/>
</dbReference>
<gene>
    <name evidence="3" type="ORF">C7U55_12930</name>
</gene>
<accession>A0A2T3FJR6</accession>
<feature type="domain" description="Amidohydrolase-related" evidence="2">
    <location>
        <begin position="17"/>
        <end position="216"/>
    </location>
</feature>
<keyword evidence="1" id="KW-0456">Lyase</keyword>
<dbReference type="SUPFAM" id="SSF51556">
    <property type="entry name" value="Metallo-dependent hydrolases"/>
    <property type="match status" value="1"/>
</dbReference>
<dbReference type="Proteomes" id="UP000241201">
    <property type="component" value="Unassembled WGS sequence"/>
</dbReference>
<dbReference type="InterPro" id="IPR032465">
    <property type="entry name" value="ACMSD"/>
</dbReference>
<sequence>MKIDAHNHIGKKKGISVSVDDFIKNMDEAGIDKAVVFSFSEQIDNEYVIESVKRYPDRLFGFVTINPWSTTSEEELEKAFSTDEIHGLKLHPVKHAYALDDHSLLDPLFKICEKHNKPILIFGGANVYSSPNMFAEMAMTFPKVNLIMAHGGQMYETTSAINVAKKYKNIYIETSSMFGIRIQNIVKKNLTNQIIFGSDTPTGDMELEMKKIESIVKDENELNNIYSLNLMNLLNGGNSL</sequence>
<evidence type="ECO:0000313" key="4">
    <source>
        <dbReference type="Proteomes" id="UP000241201"/>
    </source>
</evidence>
<evidence type="ECO:0000259" key="2">
    <source>
        <dbReference type="Pfam" id="PF04909"/>
    </source>
</evidence>
<dbReference type="GO" id="GO:0016831">
    <property type="term" value="F:carboxy-lyase activity"/>
    <property type="evidence" value="ECO:0007669"/>
    <property type="project" value="InterPro"/>
</dbReference>
<dbReference type="GO" id="GO:0016787">
    <property type="term" value="F:hydrolase activity"/>
    <property type="evidence" value="ECO:0007669"/>
    <property type="project" value="InterPro"/>
</dbReference>
<keyword evidence="4" id="KW-1185">Reference proteome</keyword>
<evidence type="ECO:0000256" key="1">
    <source>
        <dbReference type="ARBA" id="ARBA00023239"/>
    </source>
</evidence>
<dbReference type="RefSeq" id="WP_106988905.1">
    <property type="nucleotide sequence ID" value="NZ_DAWBWI010000208.1"/>
</dbReference>
<dbReference type="GeneID" id="77471982"/>
<dbReference type="AlphaFoldDB" id="A0A2T3FJR6"/>
<dbReference type="Gene3D" id="3.20.20.140">
    <property type="entry name" value="Metal-dependent hydrolases"/>
    <property type="match status" value="1"/>
</dbReference>
<proteinExistence type="predicted"/>
<name>A0A2T3FJR6_9FIRM</name>